<comment type="caution">
    <text evidence="6">The sequence shown here is derived from an EMBL/GenBank/DDBJ whole genome shotgun (WGS) entry which is preliminary data.</text>
</comment>
<dbReference type="Gene3D" id="1.10.10.10">
    <property type="entry name" value="Winged helix-like DNA-binding domain superfamily/Winged helix DNA-binding domain"/>
    <property type="match status" value="1"/>
</dbReference>
<dbReference type="AlphaFoldDB" id="A0A9X3WYB3"/>
<keyword evidence="3 4" id="KW-0804">Transcription</keyword>
<organism evidence="6 7">
    <name type="scientific">Terrihalobacillus insolitus</name>
    <dbReference type="NCBI Taxonomy" id="2950438"/>
    <lineage>
        <taxon>Bacteria</taxon>
        <taxon>Bacillati</taxon>
        <taxon>Bacillota</taxon>
        <taxon>Bacilli</taxon>
        <taxon>Bacillales</taxon>
        <taxon>Bacillaceae</taxon>
        <taxon>Terrihalobacillus</taxon>
    </lineage>
</organism>
<dbReference type="PANTHER" id="PTHR38465">
    <property type="entry name" value="HTH-TYPE TRANSCRIPTIONAL REGULATOR MJ1563-RELATED"/>
    <property type="match status" value="1"/>
</dbReference>
<protein>
    <recommendedName>
        <fullName evidence="4">HTH-type transcriptional regulator</fullName>
    </recommendedName>
</protein>
<evidence type="ECO:0000256" key="4">
    <source>
        <dbReference type="PIRNR" id="PIRNR006707"/>
    </source>
</evidence>
<dbReference type="PIRSF" id="PIRSF006707">
    <property type="entry name" value="MJ1563"/>
    <property type="match status" value="1"/>
</dbReference>
<dbReference type="SUPFAM" id="SSF46785">
    <property type="entry name" value="Winged helix' DNA-binding domain"/>
    <property type="match status" value="1"/>
</dbReference>
<proteinExistence type="inferred from homology"/>
<dbReference type="Proteomes" id="UP001145050">
    <property type="component" value="Unassembled WGS sequence"/>
</dbReference>
<accession>A0A9X3WYB3</accession>
<keyword evidence="7" id="KW-1185">Reference proteome</keyword>
<evidence type="ECO:0000256" key="2">
    <source>
        <dbReference type="ARBA" id="ARBA00023125"/>
    </source>
</evidence>
<sequence>MSKNQLENLNYLIVTEFAKTLELFDLSSSEARLFAVLYIENRPMKLDEMGEKVGKSKTSVSNGVRSLLDLNLVERVWKKGERKDLYQADEDLYRKFMSNYIHKWLDATNRQKDSLEQIEEQLRKESLQVNNPSLNEYVDDLNDRLIGMIEFHKLIQSTFKDIKHSATSLNKNN</sequence>
<evidence type="ECO:0000313" key="7">
    <source>
        <dbReference type="Proteomes" id="UP001145050"/>
    </source>
</evidence>
<evidence type="ECO:0000256" key="3">
    <source>
        <dbReference type="ARBA" id="ARBA00023163"/>
    </source>
</evidence>
<dbReference type="InterPro" id="IPR026282">
    <property type="entry name" value="MJ1563"/>
</dbReference>
<dbReference type="InterPro" id="IPR052362">
    <property type="entry name" value="HTH-GbsR_regulator"/>
</dbReference>
<feature type="domain" description="Transcription regulator TrmB N-terminal" evidence="5">
    <location>
        <begin position="21"/>
        <end position="87"/>
    </location>
</feature>
<dbReference type="InterPro" id="IPR036388">
    <property type="entry name" value="WH-like_DNA-bd_sf"/>
</dbReference>
<keyword evidence="2 4" id="KW-0238">DNA-binding</keyword>
<dbReference type="InterPro" id="IPR036390">
    <property type="entry name" value="WH_DNA-bd_sf"/>
</dbReference>
<dbReference type="Pfam" id="PF01978">
    <property type="entry name" value="TrmB"/>
    <property type="match status" value="1"/>
</dbReference>
<comment type="similarity">
    <text evidence="4">Belongs to the GbsR family.</text>
</comment>
<evidence type="ECO:0000313" key="6">
    <source>
        <dbReference type="EMBL" id="MDC3425624.1"/>
    </source>
</evidence>
<dbReference type="RefSeq" id="WP_272437441.1">
    <property type="nucleotide sequence ID" value="NZ_JAMQKB010000017.1"/>
</dbReference>
<evidence type="ECO:0000256" key="1">
    <source>
        <dbReference type="ARBA" id="ARBA00023015"/>
    </source>
</evidence>
<gene>
    <name evidence="6" type="ORF">NC797_14040</name>
</gene>
<evidence type="ECO:0000259" key="5">
    <source>
        <dbReference type="Pfam" id="PF01978"/>
    </source>
</evidence>
<dbReference type="GO" id="GO:0003677">
    <property type="term" value="F:DNA binding"/>
    <property type="evidence" value="ECO:0007669"/>
    <property type="project" value="UniProtKB-UniRule"/>
</dbReference>
<dbReference type="InterPro" id="IPR002831">
    <property type="entry name" value="Tscrpt_reg_TrmB_N"/>
</dbReference>
<dbReference type="EMBL" id="JAMQKB010000017">
    <property type="protein sequence ID" value="MDC3425624.1"/>
    <property type="molecule type" value="Genomic_DNA"/>
</dbReference>
<reference evidence="6" key="1">
    <citation type="submission" date="2022-06" db="EMBL/GenBank/DDBJ databases">
        <title>Aquibacillus sp. a new bacterium isolated from soil saline samples.</title>
        <authorList>
            <person name="Galisteo C."/>
            <person name="De La Haba R."/>
            <person name="Sanchez-Porro C."/>
            <person name="Ventosa A."/>
        </authorList>
    </citation>
    <scope>NUCLEOTIDE SEQUENCE</scope>
    <source>
        <strain evidence="6">3ASR75-11</strain>
    </source>
</reference>
<keyword evidence="1 4" id="KW-0805">Transcription regulation</keyword>
<name>A0A9X3WYB3_9BACI</name>
<dbReference type="PANTHER" id="PTHR38465:SF1">
    <property type="entry name" value="HTH-TYPE TRANSCRIPTIONAL REGULATOR MJ1563-RELATED"/>
    <property type="match status" value="1"/>
</dbReference>